<keyword evidence="2" id="KW-1185">Reference proteome</keyword>
<dbReference type="Proteomes" id="UP001497680">
    <property type="component" value="Unassembled WGS sequence"/>
</dbReference>
<gene>
    <name evidence="1" type="ORF">F4821DRAFT_242667</name>
</gene>
<comment type="caution">
    <text evidence="1">The sequence shown here is derived from an EMBL/GenBank/DDBJ whole genome shotgun (WGS) entry which is preliminary data.</text>
</comment>
<evidence type="ECO:0000313" key="1">
    <source>
        <dbReference type="EMBL" id="KAI6084497.1"/>
    </source>
</evidence>
<accession>A0ACC0CVI5</accession>
<organism evidence="1 2">
    <name type="scientific">Hypoxylon rubiginosum</name>
    <dbReference type="NCBI Taxonomy" id="110542"/>
    <lineage>
        <taxon>Eukaryota</taxon>
        <taxon>Fungi</taxon>
        <taxon>Dikarya</taxon>
        <taxon>Ascomycota</taxon>
        <taxon>Pezizomycotina</taxon>
        <taxon>Sordariomycetes</taxon>
        <taxon>Xylariomycetidae</taxon>
        <taxon>Xylariales</taxon>
        <taxon>Hypoxylaceae</taxon>
        <taxon>Hypoxylon</taxon>
    </lineage>
</organism>
<name>A0ACC0CVI5_9PEZI</name>
<dbReference type="EMBL" id="MU394336">
    <property type="protein sequence ID" value="KAI6084497.1"/>
    <property type="molecule type" value="Genomic_DNA"/>
</dbReference>
<sequence length="82" mass="9491">MAEVRDVLPTGAKPAVVRLEGVKQPIQTQLIDSRYVRDPMNLVLLLNDEYGNGNYEVEMRHNFFTIRAPGKLRWNQVYERCG</sequence>
<evidence type="ECO:0000313" key="2">
    <source>
        <dbReference type="Proteomes" id="UP001497680"/>
    </source>
</evidence>
<protein>
    <submittedName>
        <fullName evidence="1">Uncharacterized protein</fullName>
    </submittedName>
</protein>
<reference evidence="1 2" key="1">
    <citation type="journal article" date="2022" name="New Phytol.">
        <title>Ecological generalism drives hyperdiversity of secondary metabolite gene clusters in xylarialean endophytes.</title>
        <authorList>
            <person name="Franco M.E.E."/>
            <person name="Wisecaver J.H."/>
            <person name="Arnold A.E."/>
            <person name="Ju Y.M."/>
            <person name="Slot J.C."/>
            <person name="Ahrendt S."/>
            <person name="Moore L.P."/>
            <person name="Eastman K.E."/>
            <person name="Scott K."/>
            <person name="Konkel Z."/>
            <person name="Mondo S.J."/>
            <person name="Kuo A."/>
            <person name="Hayes R.D."/>
            <person name="Haridas S."/>
            <person name="Andreopoulos B."/>
            <person name="Riley R."/>
            <person name="LaButti K."/>
            <person name="Pangilinan J."/>
            <person name="Lipzen A."/>
            <person name="Amirebrahimi M."/>
            <person name="Yan J."/>
            <person name="Adam C."/>
            <person name="Keymanesh K."/>
            <person name="Ng V."/>
            <person name="Louie K."/>
            <person name="Northen T."/>
            <person name="Drula E."/>
            <person name="Henrissat B."/>
            <person name="Hsieh H.M."/>
            <person name="Youens-Clark K."/>
            <person name="Lutzoni F."/>
            <person name="Miadlikowska J."/>
            <person name="Eastwood D.C."/>
            <person name="Hamelin R.C."/>
            <person name="Grigoriev I.V."/>
            <person name="U'Ren J.M."/>
        </authorList>
    </citation>
    <scope>NUCLEOTIDE SEQUENCE [LARGE SCALE GENOMIC DNA]</scope>
    <source>
        <strain evidence="1 2">ER1909</strain>
    </source>
</reference>
<proteinExistence type="predicted"/>